<dbReference type="GO" id="GO:0004523">
    <property type="term" value="F:RNA-DNA hybrid ribonuclease activity"/>
    <property type="evidence" value="ECO:0007669"/>
    <property type="project" value="InterPro"/>
</dbReference>
<sequence length="128" mass="13743">MKTDGCSKGNPGPSGIGAIFRNYTGDVMGTLSKSMGSGTSFAAEAIVYAVQEAIDMGWPRLWTESDSEATITAFTKKEALVPKISKGSRHLQAGKDYILHHLEECKLLSRFSLKGEGSFLMGMKFGAC</sequence>
<dbReference type="PANTHER" id="PTHR47723:SF19">
    <property type="entry name" value="POLYNUCLEOTIDYL TRANSFERASE, RIBONUCLEASE H-LIKE SUPERFAMILY PROTEIN"/>
    <property type="match status" value="1"/>
</dbReference>
<dbReference type="EMBL" id="JACGCM010000862">
    <property type="protein sequence ID" value="KAF6164998.1"/>
    <property type="molecule type" value="Genomic_DNA"/>
</dbReference>
<dbReference type="Proteomes" id="UP000541444">
    <property type="component" value="Unassembled WGS sequence"/>
</dbReference>
<dbReference type="InterPro" id="IPR002156">
    <property type="entry name" value="RNaseH_domain"/>
</dbReference>
<dbReference type="EMBL" id="JACGCM010000862">
    <property type="protein sequence ID" value="KAF6164999.1"/>
    <property type="molecule type" value="Genomic_DNA"/>
</dbReference>
<reference evidence="3 4" key="1">
    <citation type="journal article" date="2020" name="IScience">
        <title>Genome Sequencing of the Endangered Kingdonia uniflora (Circaeasteraceae, Ranunculales) Reveals Potential Mechanisms of Evolutionary Specialization.</title>
        <authorList>
            <person name="Sun Y."/>
            <person name="Deng T."/>
            <person name="Zhang A."/>
            <person name="Moore M.J."/>
            <person name="Landis J.B."/>
            <person name="Lin N."/>
            <person name="Zhang H."/>
            <person name="Zhang X."/>
            <person name="Huang J."/>
            <person name="Zhang X."/>
            <person name="Sun H."/>
            <person name="Wang H."/>
        </authorList>
    </citation>
    <scope>NUCLEOTIDE SEQUENCE [LARGE SCALE GENOMIC DNA]</scope>
    <source>
        <strain evidence="3">TB1705</strain>
        <tissue evidence="3">Leaf</tissue>
    </source>
</reference>
<dbReference type="Gene3D" id="3.30.420.10">
    <property type="entry name" value="Ribonuclease H-like superfamily/Ribonuclease H"/>
    <property type="match status" value="1"/>
</dbReference>
<dbReference type="InterPro" id="IPR053151">
    <property type="entry name" value="RNase_H-like"/>
</dbReference>
<dbReference type="AlphaFoldDB" id="A0A7J7NCL7"/>
<protein>
    <recommendedName>
        <fullName evidence="1">RNase H type-1 domain-containing protein</fullName>
    </recommendedName>
</protein>
<proteinExistence type="predicted"/>
<feature type="domain" description="RNase H type-1" evidence="1">
    <location>
        <begin position="3"/>
        <end position="83"/>
    </location>
</feature>
<evidence type="ECO:0000259" key="1">
    <source>
        <dbReference type="Pfam" id="PF13456"/>
    </source>
</evidence>
<dbReference type="InterPro" id="IPR044730">
    <property type="entry name" value="RNase_H-like_dom_plant"/>
</dbReference>
<keyword evidence="4" id="KW-1185">Reference proteome</keyword>
<evidence type="ECO:0000313" key="3">
    <source>
        <dbReference type="EMBL" id="KAF6164999.1"/>
    </source>
</evidence>
<accession>A0A7J7NCL7</accession>
<dbReference type="CDD" id="cd06222">
    <property type="entry name" value="RNase_H_like"/>
    <property type="match status" value="1"/>
</dbReference>
<evidence type="ECO:0000313" key="4">
    <source>
        <dbReference type="Proteomes" id="UP000541444"/>
    </source>
</evidence>
<evidence type="ECO:0000313" key="2">
    <source>
        <dbReference type="EMBL" id="KAF6164998.1"/>
    </source>
</evidence>
<dbReference type="InterPro" id="IPR012337">
    <property type="entry name" value="RNaseH-like_sf"/>
</dbReference>
<organism evidence="3 4">
    <name type="scientific">Kingdonia uniflora</name>
    <dbReference type="NCBI Taxonomy" id="39325"/>
    <lineage>
        <taxon>Eukaryota</taxon>
        <taxon>Viridiplantae</taxon>
        <taxon>Streptophyta</taxon>
        <taxon>Embryophyta</taxon>
        <taxon>Tracheophyta</taxon>
        <taxon>Spermatophyta</taxon>
        <taxon>Magnoliopsida</taxon>
        <taxon>Ranunculales</taxon>
        <taxon>Circaeasteraceae</taxon>
        <taxon>Kingdonia</taxon>
    </lineage>
</organism>
<dbReference type="GO" id="GO:0003676">
    <property type="term" value="F:nucleic acid binding"/>
    <property type="evidence" value="ECO:0007669"/>
    <property type="project" value="InterPro"/>
</dbReference>
<comment type="caution">
    <text evidence="3">The sequence shown here is derived from an EMBL/GenBank/DDBJ whole genome shotgun (WGS) entry which is preliminary data.</text>
</comment>
<dbReference type="OrthoDB" id="1938131at2759"/>
<dbReference type="InterPro" id="IPR036397">
    <property type="entry name" value="RNaseH_sf"/>
</dbReference>
<dbReference type="PANTHER" id="PTHR47723">
    <property type="entry name" value="OS05G0353850 PROTEIN"/>
    <property type="match status" value="1"/>
</dbReference>
<dbReference type="Pfam" id="PF13456">
    <property type="entry name" value="RVT_3"/>
    <property type="match status" value="1"/>
</dbReference>
<dbReference type="SUPFAM" id="SSF53098">
    <property type="entry name" value="Ribonuclease H-like"/>
    <property type="match status" value="1"/>
</dbReference>
<name>A0A7J7NCL7_9MAGN</name>
<gene>
    <name evidence="2" type="ORF">GIB67_041768</name>
    <name evidence="3" type="ORF">GIB67_041769</name>
</gene>